<dbReference type="SUPFAM" id="SSF47473">
    <property type="entry name" value="EF-hand"/>
    <property type="match status" value="1"/>
</dbReference>
<dbReference type="InterPro" id="IPR050216">
    <property type="entry name" value="LRR_domain-containing"/>
</dbReference>
<feature type="region of interest" description="Disordered" evidence="3">
    <location>
        <begin position="217"/>
        <end position="238"/>
    </location>
</feature>
<evidence type="ECO:0000259" key="4">
    <source>
        <dbReference type="PROSITE" id="PS50222"/>
    </source>
</evidence>
<protein>
    <recommendedName>
        <fullName evidence="4">EF-hand domain-containing protein</fullName>
    </recommendedName>
</protein>
<dbReference type="PROSITE" id="PS50222">
    <property type="entry name" value="EF_HAND_2"/>
    <property type="match status" value="1"/>
</dbReference>
<gene>
    <name evidence="5" type="ORF">DBRI00130_LOCUS43097</name>
</gene>
<dbReference type="EMBL" id="HBNS01059907">
    <property type="protein sequence ID" value="CAE4666373.1"/>
    <property type="molecule type" value="Transcribed_RNA"/>
</dbReference>
<dbReference type="PRINTS" id="PR00019">
    <property type="entry name" value="LEURICHRPT"/>
</dbReference>
<dbReference type="Gene3D" id="1.10.238.10">
    <property type="entry name" value="EF-hand"/>
    <property type="match status" value="1"/>
</dbReference>
<dbReference type="InterPro" id="IPR001611">
    <property type="entry name" value="Leu-rich_rpt"/>
</dbReference>
<evidence type="ECO:0000256" key="2">
    <source>
        <dbReference type="ARBA" id="ARBA00022737"/>
    </source>
</evidence>
<dbReference type="Pfam" id="PF13855">
    <property type="entry name" value="LRR_8"/>
    <property type="match status" value="1"/>
</dbReference>
<dbReference type="Gene3D" id="3.80.10.10">
    <property type="entry name" value="Ribonuclease Inhibitor"/>
    <property type="match status" value="1"/>
</dbReference>
<dbReference type="InterPro" id="IPR055414">
    <property type="entry name" value="LRR_R13L4/SHOC2-like"/>
</dbReference>
<dbReference type="InterPro" id="IPR011992">
    <property type="entry name" value="EF-hand-dom_pair"/>
</dbReference>
<dbReference type="InterPro" id="IPR002048">
    <property type="entry name" value="EF_hand_dom"/>
</dbReference>
<accession>A0A7S4WE70</accession>
<dbReference type="SUPFAM" id="SSF52058">
    <property type="entry name" value="L domain-like"/>
    <property type="match status" value="1"/>
</dbReference>
<sequence>MTFKEFKFALDQTNVFVTESTAKQLFQKSDLDNSGTIDVTGFEIVLMVYDALHLDKFGLTTFDAFYSFDIDNRESLDETQFIQAIQALKQNQDEDNDALANLFQRKVKARSEKRIDFDDFKRLWCYHVCDPIMELSRLGIEPPAKKANILLRLLHARNRSSSLCDQLFEAIGRLDCIFTDGIPEMRDKVIQLRLEAQRQRYSRKRANEITSKQLQRIAAVHSSQQNKDKRKKKKREQIKQVEQSINSCQIDDNVIEAQKLSRTIQNKMIIDKKEKFSALHSNSVYLAGGDKLTLHDAGIREVPTSIYFGQVERSKLADLIIVDLSGNKLASLPGIDFVFNLSSVRKLNISRNRITHLPIEISNLTSLEILYMEKNSLDYIPKEIGCLKKLVHIDISDNRLASLPHEFCQLLSICTIVAHTNFLDLLPGNIGNLESLESLDVSRNSLTNLPATFSNLGFLKRLEMTHNKVTELPDDMGNLFSLEFIDLSYNRLQVSNTCPTSVL</sequence>
<dbReference type="InterPro" id="IPR032675">
    <property type="entry name" value="LRR_dom_sf"/>
</dbReference>
<dbReference type="PANTHER" id="PTHR48051:SF46">
    <property type="entry name" value="LEUCINE RICH REPEAT-CONTAINING DOMAIN PROTEIN"/>
    <property type="match status" value="1"/>
</dbReference>
<reference evidence="5" key="1">
    <citation type="submission" date="2021-01" db="EMBL/GenBank/DDBJ databases">
        <authorList>
            <person name="Corre E."/>
            <person name="Pelletier E."/>
            <person name="Niang G."/>
            <person name="Scheremetjew M."/>
            <person name="Finn R."/>
            <person name="Kale V."/>
            <person name="Holt S."/>
            <person name="Cochrane G."/>
            <person name="Meng A."/>
            <person name="Brown T."/>
            <person name="Cohen L."/>
        </authorList>
    </citation>
    <scope>NUCLEOTIDE SEQUENCE</scope>
    <source>
        <strain evidence="5">GSO104</strain>
    </source>
</reference>
<evidence type="ECO:0000313" key="5">
    <source>
        <dbReference type="EMBL" id="CAE4666373.1"/>
    </source>
</evidence>
<name>A0A7S4WE70_9STRA</name>
<evidence type="ECO:0000256" key="3">
    <source>
        <dbReference type="SAM" id="MobiDB-lite"/>
    </source>
</evidence>
<dbReference type="PANTHER" id="PTHR48051">
    <property type="match status" value="1"/>
</dbReference>
<dbReference type="InterPro" id="IPR003591">
    <property type="entry name" value="Leu-rich_rpt_typical-subtyp"/>
</dbReference>
<dbReference type="AlphaFoldDB" id="A0A7S4WE70"/>
<keyword evidence="1" id="KW-0433">Leucine-rich repeat</keyword>
<evidence type="ECO:0000256" key="1">
    <source>
        <dbReference type="ARBA" id="ARBA00022614"/>
    </source>
</evidence>
<dbReference type="GO" id="GO:0005509">
    <property type="term" value="F:calcium ion binding"/>
    <property type="evidence" value="ECO:0007669"/>
    <property type="project" value="InterPro"/>
</dbReference>
<feature type="domain" description="EF-hand" evidence="4">
    <location>
        <begin position="17"/>
        <end position="52"/>
    </location>
</feature>
<organism evidence="5">
    <name type="scientific">Ditylum brightwellii</name>
    <dbReference type="NCBI Taxonomy" id="49249"/>
    <lineage>
        <taxon>Eukaryota</taxon>
        <taxon>Sar</taxon>
        <taxon>Stramenopiles</taxon>
        <taxon>Ochrophyta</taxon>
        <taxon>Bacillariophyta</taxon>
        <taxon>Mediophyceae</taxon>
        <taxon>Lithodesmiophycidae</taxon>
        <taxon>Lithodesmiales</taxon>
        <taxon>Lithodesmiaceae</taxon>
        <taxon>Ditylum</taxon>
    </lineage>
</organism>
<dbReference type="SMART" id="SM00364">
    <property type="entry name" value="LRR_BAC"/>
    <property type="match status" value="5"/>
</dbReference>
<proteinExistence type="predicted"/>
<dbReference type="GO" id="GO:0005737">
    <property type="term" value="C:cytoplasm"/>
    <property type="evidence" value="ECO:0007669"/>
    <property type="project" value="TreeGrafter"/>
</dbReference>
<dbReference type="SMART" id="SM00369">
    <property type="entry name" value="LRR_TYP"/>
    <property type="match status" value="6"/>
</dbReference>
<keyword evidence="2" id="KW-0677">Repeat</keyword>
<dbReference type="Pfam" id="PF23598">
    <property type="entry name" value="LRR_14"/>
    <property type="match status" value="1"/>
</dbReference>